<feature type="region of interest" description="Disordered" evidence="1">
    <location>
        <begin position="124"/>
        <end position="143"/>
    </location>
</feature>
<sequence>MAVDDRRLNVGSFPKGDRLLSVEMQKQFMYNKSPPVFRDSNSGILPKTRSNGARFSSIYAKPLVINEGSLTKVKPLLVDKGGCSPKDFDGNEIEELKEGSSSNIKIMLAKELRSLGPINLLPRGRKLENEVKEKTGRSSPFVP</sequence>
<proteinExistence type="predicted"/>
<gene>
    <name evidence="2" type="ORF">MA16_Dca026962</name>
</gene>
<evidence type="ECO:0000256" key="1">
    <source>
        <dbReference type="SAM" id="MobiDB-lite"/>
    </source>
</evidence>
<organism evidence="2 3">
    <name type="scientific">Dendrobium catenatum</name>
    <dbReference type="NCBI Taxonomy" id="906689"/>
    <lineage>
        <taxon>Eukaryota</taxon>
        <taxon>Viridiplantae</taxon>
        <taxon>Streptophyta</taxon>
        <taxon>Embryophyta</taxon>
        <taxon>Tracheophyta</taxon>
        <taxon>Spermatophyta</taxon>
        <taxon>Magnoliopsida</taxon>
        <taxon>Liliopsida</taxon>
        <taxon>Asparagales</taxon>
        <taxon>Orchidaceae</taxon>
        <taxon>Epidendroideae</taxon>
        <taxon>Malaxideae</taxon>
        <taxon>Dendrobiinae</taxon>
        <taxon>Dendrobium</taxon>
    </lineage>
</organism>
<reference evidence="2 3" key="1">
    <citation type="journal article" date="2016" name="Sci. Rep.">
        <title>The Dendrobium catenatum Lindl. genome sequence provides insights into polysaccharide synthase, floral development and adaptive evolution.</title>
        <authorList>
            <person name="Zhang G.Q."/>
            <person name="Xu Q."/>
            <person name="Bian C."/>
            <person name="Tsai W.C."/>
            <person name="Yeh C.M."/>
            <person name="Liu K.W."/>
            <person name="Yoshida K."/>
            <person name="Zhang L.S."/>
            <person name="Chang S.B."/>
            <person name="Chen F."/>
            <person name="Shi Y."/>
            <person name="Su Y.Y."/>
            <person name="Zhang Y.Q."/>
            <person name="Chen L.J."/>
            <person name="Yin Y."/>
            <person name="Lin M."/>
            <person name="Huang H."/>
            <person name="Deng H."/>
            <person name="Wang Z.W."/>
            <person name="Zhu S.L."/>
            <person name="Zhao X."/>
            <person name="Deng C."/>
            <person name="Niu S.C."/>
            <person name="Huang J."/>
            <person name="Wang M."/>
            <person name="Liu G.H."/>
            <person name="Yang H.J."/>
            <person name="Xiao X.J."/>
            <person name="Hsiao Y.Y."/>
            <person name="Wu W.L."/>
            <person name="Chen Y.Y."/>
            <person name="Mitsuda N."/>
            <person name="Ohme-Takagi M."/>
            <person name="Luo Y.B."/>
            <person name="Van de Peer Y."/>
            <person name="Liu Z.J."/>
        </authorList>
    </citation>
    <scope>NUCLEOTIDE SEQUENCE [LARGE SCALE GENOMIC DNA]</scope>
    <source>
        <tissue evidence="2">The whole plant</tissue>
    </source>
</reference>
<evidence type="ECO:0000313" key="2">
    <source>
        <dbReference type="EMBL" id="PKU83357.1"/>
    </source>
</evidence>
<dbReference type="Proteomes" id="UP000233837">
    <property type="component" value="Unassembled WGS sequence"/>
</dbReference>
<accession>A0A2I0X627</accession>
<evidence type="ECO:0000313" key="3">
    <source>
        <dbReference type="Proteomes" id="UP000233837"/>
    </source>
</evidence>
<reference evidence="2 3" key="2">
    <citation type="journal article" date="2017" name="Nature">
        <title>The Apostasia genome and the evolution of orchids.</title>
        <authorList>
            <person name="Zhang G.Q."/>
            <person name="Liu K.W."/>
            <person name="Li Z."/>
            <person name="Lohaus R."/>
            <person name="Hsiao Y.Y."/>
            <person name="Niu S.C."/>
            <person name="Wang J.Y."/>
            <person name="Lin Y.C."/>
            <person name="Xu Q."/>
            <person name="Chen L.J."/>
            <person name="Yoshida K."/>
            <person name="Fujiwara S."/>
            <person name="Wang Z.W."/>
            <person name="Zhang Y.Q."/>
            <person name="Mitsuda N."/>
            <person name="Wang M."/>
            <person name="Liu G.H."/>
            <person name="Pecoraro L."/>
            <person name="Huang H.X."/>
            <person name="Xiao X.J."/>
            <person name="Lin M."/>
            <person name="Wu X.Y."/>
            <person name="Wu W.L."/>
            <person name="Chen Y.Y."/>
            <person name="Chang S.B."/>
            <person name="Sakamoto S."/>
            <person name="Ohme-Takagi M."/>
            <person name="Yagi M."/>
            <person name="Zeng S.J."/>
            <person name="Shen C.Y."/>
            <person name="Yeh C.M."/>
            <person name="Luo Y.B."/>
            <person name="Tsai W.C."/>
            <person name="Van de Peer Y."/>
            <person name="Liu Z.J."/>
        </authorList>
    </citation>
    <scope>NUCLEOTIDE SEQUENCE [LARGE SCALE GENOMIC DNA]</scope>
    <source>
        <tissue evidence="2">The whole plant</tissue>
    </source>
</reference>
<protein>
    <submittedName>
        <fullName evidence="2">Uncharacterized protein</fullName>
    </submittedName>
</protein>
<name>A0A2I0X627_9ASPA</name>
<feature type="compositionally biased region" description="Basic and acidic residues" evidence="1">
    <location>
        <begin position="125"/>
        <end position="136"/>
    </location>
</feature>
<dbReference type="AlphaFoldDB" id="A0A2I0X627"/>
<dbReference type="EMBL" id="KZ502116">
    <property type="protein sequence ID" value="PKU83357.1"/>
    <property type="molecule type" value="Genomic_DNA"/>
</dbReference>
<keyword evidence="3" id="KW-1185">Reference proteome</keyword>